<evidence type="ECO:0000313" key="4">
    <source>
        <dbReference type="WBParaSite" id="OFLC_0000680201-mRNA-1"/>
    </source>
</evidence>
<gene>
    <name evidence="2" type="ORF">OFLC_LOCUS6802</name>
</gene>
<dbReference type="Proteomes" id="UP000267606">
    <property type="component" value="Unassembled WGS sequence"/>
</dbReference>
<dbReference type="PROSITE" id="PS51783">
    <property type="entry name" value="PH_BEACH"/>
    <property type="match status" value="1"/>
</dbReference>
<name>A0A183HH41_9BILA</name>
<proteinExistence type="predicted"/>
<protein>
    <submittedName>
        <fullName evidence="4">BEACH-type PH domain-containing protein</fullName>
    </submittedName>
</protein>
<dbReference type="WBParaSite" id="OFLC_0000680201-mRNA-1">
    <property type="protein sequence ID" value="OFLC_0000680201-mRNA-1"/>
    <property type="gene ID" value="OFLC_0000680201"/>
</dbReference>
<organism evidence="4">
    <name type="scientific">Onchocerca flexuosa</name>
    <dbReference type="NCBI Taxonomy" id="387005"/>
    <lineage>
        <taxon>Eukaryota</taxon>
        <taxon>Metazoa</taxon>
        <taxon>Ecdysozoa</taxon>
        <taxon>Nematoda</taxon>
        <taxon>Chromadorea</taxon>
        <taxon>Rhabditida</taxon>
        <taxon>Spirurina</taxon>
        <taxon>Spiruromorpha</taxon>
        <taxon>Filarioidea</taxon>
        <taxon>Onchocercidae</taxon>
        <taxon>Onchocerca</taxon>
    </lineage>
</organism>
<keyword evidence="3" id="KW-1185">Reference proteome</keyword>
<evidence type="ECO:0000313" key="3">
    <source>
        <dbReference type="Proteomes" id="UP000267606"/>
    </source>
</evidence>
<dbReference type="InterPro" id="IPR011993">
    <property type="entry name" value="PH-like_dom_sf"/>
</dbReference>
<feature type="domain" description="BEACH-type PH" evidence="1">
    <location>
        <begin position="16"/>
        <end position="72"/>
    </location>
</feature>
<evidence type="ECO:0000313" key="2">
    <source>
        <dbReference type="EMBL" id="VDO47955.1"/>
    </source>
</evidence>
<evidence type="ECO:0000259" key="1">
    <source>
        <dbReference type="PROSITE" id="PS51783"/>
    </source>
</evidence>
<reference evidence="2 3" key="2">
    <citation type="submission" date="2018-11" db="EMBL/GenBank/DDBJ databases">
        <authorList>
            <consortium name="Pathogen Informatics"/>
        </authorList>
    </citation>
    <scope>NUCLEOTIDE SEQUENCE [LARGE SCALE GENOMIC DNA]</scope>
</reference>
<dbReference type="EMBL" id="UZAJ01006682">
    <property type="protein sequence ID" value="VDO47955.1"/>
    <property type="molecule type" value="Genomic_DNA"/>
</dbReference>
<reference evidence="4" key="1">
    <citation type="submission" date="2016-06" db="UniProtKB">
        <authorList>
            <consortium name="WormBaseParasite"/>
        </authorList>
    </citation>
    <scope>IDENTIFICATION</scope>
</reference>
<dbReference type="AlphaFoldDB" id="A0A183HH41"/>
<accession>A0A183HH41</accession>
<dbReference type="InterPro" id="IPR023362">
    <property type="entry name" value="PH-BEACH_dom"/>
</dbReference>
<dbReference type="Gene3D" id="2.30.29.30">
    <property type="entry name" value="Pleckstrin-homology domain (PH domain)/Phosphotyrosine-binding domain (PTB)"/>
    <property type="match status" value="1"/>
</dbReference>
<sequence length="72" mass="8115">MIIANEELINLLQKLTFQKKTTYGTAAKLIAPGIVVPGTLSITNYELFFDADEDDPLYKEQDPKKSNPVRMN</sequence>
<dbReference type="STRING" id="387005.A0A183HH41"/>